<dbReference type="Proteomes" id="UP000838756">
    <property type="component" value="Unassembled WGS sequence"/>
</dbReference>
<evidence type="ECO:0000256" key="1">
    <source>
        <dbReference type="SAM" id="MobiDB-lite"/>
    </source>
</evidence>
<feature type="chain" id="PRO_5035816159" evidence="2">
    <location>
        <begin position="26"/>
        <end position="78"/>
    </location>
</feature>
<evidence type="ECO:0000313" key="4">
    <source>
        <dbReference type="Proteomes" id="UP000838756"/>
    </source>
</evidence>
<accession>A0A8S4S8G1</accession>
<gene>
    <name evidence="3" type="primary">jg2989</name>
    <name evidence="3" type="ORF">PAEG_LOCUS22062</name>
</gene>
<feature type="region of interest" description="Disordered" evidence="1">
    <location>
        <begin position="22"/>
        <end position="41"/>
    </location>
</feature>
<evidence type="ECO:0000256" key="2">
    <source>
        <dbReference type="SAM" id="SignalP"/>
    </source>
</evidence>
<keyword evidence="2" id="KW-0732">Signal</keyword>
<reference evidence="3" key="1">
    <citation type="submission" date="2022-03" db="EMBL/GenBank/DDBJ databases">
        <authorList>
            <person name="Lindestad O."/>
        </authorList>
    </citation>
    <scope>NUCLEOTIDE SEQUENCE</scope>
</reference>
<proteinExistence type="predicted"/>
<keyword evidence="4" id="KW-1185">Reference proteome</keyword>
<sequence>MMIITELLQFWLLDLLKVGEMGGTAKPDPDPEPDEPPGDDASACVAELRAVDTSGKITISLLIFRGVQISLKRYDRLF</sequence>
<feature type="signal peptide" evidence="2">
    <location>
        <begin position="1"/>
        <end position="25"/>
    </location>
</feature>
<evidence type="ECO:0000313" key="3">
    <source>
        <dbReference type="EMBL" id="CAH2250371.1"/>
    </source>
</evidence>
<comment type="caution">
    <text evidence="3">The sequence shown here is derived from an EMBL/GenBank/DDBJ whole genome shotgun (WGS) entry which is preliminary data.</text>
</comment>
<dbReference type="EMBL" id="CAKXAJ010026006">
    <property type="protein sequence ID" value="CAH2250371.1"/>
    <property type="molecule type" value="Genomic_DNA"/>
</dbReference>
<name>A0A8S4S8G1_9NEOP</name>
<protein>
    <submittedName>
        <fullName evidence="3">Jg2989 protein</fullName>
    </submittedName>
</protein>
<organism evidence="3 4">
    <name type="scientific">Pararge aegeria aegeria</name>
    <dbReference type="NCBI Taxonomy" id="348720"/>
    <lineage>
        <taxon>Eukaryota</taxon>
        <taxon>Metazoa</taxon>
        <taxon>Ecdysozoa</taxon>
        <taxon>Arthropoda</taxon>
        <taxon>Hexapoda</taxon>
        <taxon>Insecta</taxon>
        <taxon>Pterygota</taxon>
        <taxon>Neoptera</taxon>
        <taxon>Endopterygota</taxon>
        <taxon>Lepidoptera</taxon>
        <taxon>Glossata</taxon>
        <taxon>Ditrysia</taxon>
        <taxon>Papilionoidea</taxon>
        <taxon>Nymphalidae</taxon>
        <taxon>Satyrinae</taxon>
        <taxon>Satyrini</taxon>
        <taxon>Parargina</taxon>
        <taxon>Pararge</taxon>
    </lineage>
</organism>
<dbReference type="AlphaFoldDB" id="A0A8S4S8G1"/>